<evidence type="ECO:0000313" key="5">
    <source>
        <dbReference type="Proteomes" id="UP000184097"/>
    </source>
</evidence>
<protein>
    <recommendedName>
        <fullName evidence="6">Superfamily I DNA and/or RNA helicase</fullName>
    </recommendedName>
</protein>
<dbReference type="GO" id="GO:0004386">
    <property type="term" value="F:helicase activity"/>
    <property type="evidence" value="ECO:0007669"/>
    <property type="project" value="InterPro"/>
</dbReference>
<dbReference type="Gene3D" id="3.40.960.10">
    <property type="entry name" value="VSR Endonuclease"/>
    <property type="match status" value="1"/>
</dbReference>
<organism evidence="4 5">
    <name type="scientific">Butyrivibrio hungatei DSM 14810</name>
    <dbReference type="NCBI Taxonomy" id="1121132"/>
    <lineage>
        <taxon>Bacteria</taxon>
        <taxon>Bacillati</taxon>
        <taxon>Bacillota</taxon>
        <taxon>Clostridia</taxon>
        <taxon>Lachnospirales</taxon>
        <taxon>Lachnospiraceae</taxon>
        <taxon>Butyrivibrio</taxon>
    </lineage>
</organism>
<dbReference type="InterPro" id="IPR027417">
    <property type="entry name" value="P-loop_NTPase"/>
</dbReference>
<evidence type="ECO:0000259" key="2">
    <source>
        <dbReference type="Pfam" id="PF13086"/>
    </source>
</evidence>
<proteinExistence type="predicted"/>
<dbReference type="RefSeq" id="WP_072705381.1">
    <property type="nucleotide sequence ID" value="NZ_FRDH01000014.1"/>
</dbReference>
<evidence type="ECO:0008006" key="6">
    <source>
        <dbReference type="Google" id="ProtNLM"/>
    </source>
</evidence>
<dbReference type="AlphaFoldDB" id="A0A1M7T1M4"/>
<dbReference type="EMBL" id="FRDH01000014">
    <property type="protein sequence ID" value="SHN64564.1"/>
    <property type="molecule type" value="Genomic_DNA"/>
</dbReference>
<dbReference type="CDD" id="cd17934">
    <property type="entry name" value="DEXXQc_Upf1-like"/>
    <property type="match status" value="1"/>
</dbReference>
<gene>
    <name evidence="4" type="ORF">SAMN02745247_02816</name>
</gene>
<evidence type="ECO:0000259" key="1">
    <source>
        <dbReference type="Pfam" id="PF10881"/>
    </source>
</evidence>
<dbReference type="SUPFAM" id="SSF52540">
    <property type="entry name" value="P-loop containing nucleoside triphosphate hydrolases"/>
    <property type="match status" value="1"/>
</dbReference>
<accession>A0A1M7T1M4</accession>
<evidence type="ECO:0000313" key="4">
    <source>
        <dbReference type="EMBL" id="SHN64564.1"/>
    </source>
</evidence>
<feature type="domain" description="DUF2726" evidence="1">
    <location>
        <begin position="888"/>
        <end position="998"/>
    </location>
</feature>
<dbReference type="InterPro" id="IPR045055">
    <property type="entry name" value="DNA2/NAM7-like"/>
</dbReference>
<dbReference type="InterPro" id="IPR041679">
    <property type="entry name" value="DNA2/NAM7-like_C"/>
</dbReference>
<sequence length="1014" mass="117151">MKPVCKEIFRAIHEGKWLKIEYQNKSGEITHYWISIKSIDVGKRMMLVDGLHLTLYTIEELHIYIDSIKSAVILDGTYCPVNKALVDDIAEYPDKYKSLFDSVANLKILNYLELCNKMDTIPFFTEYELIKYLDRDSFDGKEYKLRKDQFAEIVKNFSVTADRKKRSAQTGNIRIKNLAINVLSINTKKGLYPLAYRKLDFNVKAASMVPNESVTICTEFMIDGTQKESIRKYLDAGDYELLDDFEKNQELIKNAITEYSAGKAIVDDMPYIIGIGRDIIIDLHTEYKGIIEMYENDKVTFPIKAFFGDLLEKPRRIKNYPIALLDNRINLDQLLSINKAMRYPTAYIQGPPGTGKTNTIINTIVTAFFNERTVLFASYNNHPINGVFDKLTNLKYSDSLIPFPVLRLGNLDKVKEAVQYIRELYSRVETIDVFDKILDKRKDDRKERAKRLTDLLKLYEDYIELNERKDTINSLIEYQVGKTTSAALFPFELDLQGRQIKEIDEELSKIPRVTEEDALKLMDRNEEEFLEYLYYVSAKYVKRLGEDKYTDLRNIINNSNIDDAAVALNRYISDSDNVRKLQRVFPVIITTCISAHRIGKAEPLFDMTIIDEASQCNTAMTLVPIIRGENLMLVGDPQQLNPVILLDDFTNKRLMKEYSVPEEYNYRTNSIYKVYLASDSVSDEILLHNHYRCDPRIIGFNNKKYYNSLLKLKSEAKDEEPLVYVAVDNKEQAVRNTSAAETNSIVEYVKVNKDKNIGIITPFVNQKDMINNALKEQGIEDVTCGTVHTFQGDEKDVILFSTAIGASTQAGTYEWLKSNRELINVATSRAKDKLIVLADPNNVERLHAQSEQDDDLYELVQYVKSEGKTVVTPKETNSRALGVKPFSTETETAFLQNLTHALENIWLTQSKYAIHKEVAISQVFRDNIGYEGLFYTGRFDFVVYEKQNDREIPLLAIELDGKEHLEDEVVRRRDAQKNNICREHDLQLIRVDNTYARRYNYIKSILMSYFKVRH</sequence>
<dbReference type="Proteomes" id="UP000184097">
    <property type="component" value="Unassembled WGS sequence"/>
</dbReference>
<evidence type="ECO:0000259" key="3">
    <source>
        <dbReference type="Pfam" id="PF13087"/>
    </source>
</evidence>
<reference evidence="4 5" key="1">
    <citation type="submission" date="2016-12" db="EMBL/GenBank/DDBJ databases">
        <authorList>
            <person name="Song W.-J."/>
            <person name="Kurnit D.M."/>
        </authorList>
    </citation>
    <scope>NUCLEOTIDE SEQUENCE [LARGE SCALE GENOMIC DNA]</scope>
    <source>
        <strain evidence="4 5">DSM 14810</strain>
    </source>
</reference>
<name>A0A1M7T1M4_9FIRM</name>
<feature type="domain" description="DNA2/NAM7 helicase helicase" evidence="2">
    <location>
        <begin position="329"/>
        <end position="645"/>
    </location>
</feature>
<dbReference type="Pfam" id="PF13086">
    <property type="entry name" value="AAA_11"/>
    <property type="match status" value="1"/>
</dbReference>
<feature type="domain" description="DNA2/NAM7 helicase-like C-terminal" evidence="3">
    <location>
        <begin position="682"/>
        <end position="839"/>
    </location>
</feature>
<dbReference type="Pfam" id="PF13087">
    <property type="entry name" value="AAA_12"/>
    <property type="match status" value="1"/>
</dbReference>
<dbReference type="Pfam" id="PF10881">
    <property type="entry name" value="DUF2726"/>
    <property type="match status" value="1"/>
</dbReference>
<dbReference type="InterPro" id="IPR024402">
    <property type="entry name" value="DUF2726"/>
</dbReference>
<dbReference type="InterPro" id="IPR047187">
    <property type="entry name" value="SF1_C_Upf1"/>
</dbReference>
<dbReference type="Gene3D" id="3.40.50.300">
    <property type="entry name" value="P-loop containing nucleotide triphosphate hydrolases"/>
    <property type="match status" value="2"/>
</dbReference>
<dbReference type="InterPro" id="IPR041677">
    <property type="entry name" value="DNA2/NAM7_AAA_11"/>
</dbReference>
<dbReference type="CDD" id="cd18808">
    <property type="entry name" value="SF1_C_Upf1"/>
    <property type="match status" value="1"/>
</dbReference>
<dbReference type="PANTHER" id="PTHR10887">
    <property type="entry name" value="DNA2/NAM7 HELICASE FAMILY"/>
    <property type="match status" value="1"/>
</dbReference>